<feature type="region of interest" description="Disordered" evidence="1">
    <location>
        <begin position="343"/>
        <end position="362"/>
    </location>
</feature>
<keyword evidence="5" id="KW-1185">Reference proteome</keyword>
<name>A0ABW8JHF6_9GAMM</name>
<feature type="transmembrane region" description="Helical" evidence="2">
    <location>
        <begin position="148"/>
        <end position="168"/>
    </location>
</feature>
<keyword evidence="2" id="KW-0812">Transmembrane</keyword>
<sequence length="362" mass="42001">MNTGDFKILQSQFKRDGLLDPINLYGVLMVTFELTLSVLLVYGLTLVNRWSASFWLLELASGVVIFRWFAILHECGHKTLFTSQTWNALTGHLASIFCLVPYYPWRNIHLTHHRWVGVVDKDPTQSHLLSLYHAPAAKLGLIRATWKLWIPLTISKFFYGIFWAYPVERYRARDFHNARIGLFSDLFCVFTHLAIIMWLGFSVYASYFLPMLLIFLFVTENVTLPQHLELFSHLSDTNSEPIPVSAQDNIARSANMPEWLSTILAMNFNRHSEHHLFPAAPWYRLNRIRRYMLARGYVHPHEEPFPFYMANLRKRDAISVYRDALPWSGKSAIKDVSPSFLHASGGERDHEEIQVAESTCPR</sequence>
<dbReference type="InterPro" id="IPR005804">
    <property type="entry name" value="FA_desaturase_dom"/>
</dbReference>
<accession>A0ABW8JHF6</accession>
<evidence type="ECO:0000256" key="1">
    <source>
        <dbReference type="SAM" id="MobiDB-lite"/>
    </source>
</evidence>
<organism evidence="4 5">
    <name type="scientific">Dyella jejuensis</name>
    <dbReference type="NCBI Taxonomy" id="1432009"/>
    <lineage>
        <taxon>Bacteria</taxon>
        <taxon>Pseudomonadati</taxon>
        <taxon>Pseudomonadota</taxon>
        <taxon>Gammaproteobacteria</taxon>
        <taxon>Lysobacterales</taxon>
        <taxon>Rhodanobacteraceae</taxon>
        <taxon>Dyella</taxon>
    </lineage>
</organism>
<comment type="caution">
    <text evidence="4">The sequence shown here is derived from an EMBL/GenBank/DDBJ whole genome shotgun (WGS) entry which is preliminary data.</text>
</comment>
<dbReference type="InterPro" id="IPR012171">
    <property type="entry name" value="Fatty_acid_desaturase"/>
</dbReference>
<gene>
    <name evidence="4" type="ORF">ISP15_03150</name>
</gene>
<dbReference type="PANTHER" id="PTHR19353:SF19">
    <property type="entry name" value="DELTA(5) FATTY ACID DESATURASE C-RELATED"/>
    <property type="match status" value="1"/>
</dbReference>
<evidence type="ECO:0000313" key="5">
    <source>
        <dbReference type="Proteomes" id="UP001620461"/>
    </source>
</evidence>
<dbReference type="Proteomes" id="UP001620461">
    <property type="component" value="Unassembled WGS sequence"/>
</dbReference>
<dbReference type="PANTHER" id="PTHR19353">
    <property type="entry name" value="FATTY ACID DESATURASE 2"/>
    <property type="match status" value="1"/>
</dbReference>
<evidence type="ECO:0000256" key="2">
    <source>
        <dbReference type="SAM" id="Phobius"/>
    </source>
</evidence>
<evidence type="ECO:0000313" key="4">
    <source>
        <dbReference type="EMBL" id="MFK2899317.1"/>
    </source>
</evidence>
<feature type="transmembrane region" description="Helical" evidence="2">
    <location>
        <begin position="21"/>
        <end position="42"/>
    </location>
</feature>
<keyword evidence="2" id="KW-1133">Transmembrane helix</keyword>
<protein>
    <submittedName>
        <fullName evidence="4">Fatty acid desaturase</fullName>
    </submittedName>
</protein>
<dbReference type="RefSeq" id="WP_404544983.1">
    <property type="nucleotide sequence ID" value="NZ_JADIKJ010000002.1"/>
</dbReference>
<feature type="domain" description="Fatty acid desaturase" evidence="3">
    <location>
        <begin position="52"/>
        <end position="294"/>
    </location>
</feature>
<dbReference type="Pfam" id="PF00487">
    <property type="entry name" value="FA_desaturase"/>
    <property type="match status" value="1"/>
</dbReference>
<proteinExistence type="predicted"/>
<feature type="transmembrane region" description="Helical" evidence="2">
    <location>
        <begin position="54"/>
        <end position="73"/>
    </location>
</feature>
<reference evidence="4 5" key="1">
    <citation type="submission" date="2020-10" db="EMBL/GenBank/DDBJ databases">
        <title>Phylogeny of dyella-like bacteria.</title>
        <authorList>
            <person name="Fu J."/>
        </authorList>
    </citation>
    <scope>NUCLEOTIDE SEQUENCE [LARGE SCALE GENOMIC DNA]</scope>
    <source>
        <strain evidence="4 5">JP1</strain>
    </source>
</reference>
<dbReference type="EMBL" id="JADIKJ010000002">
    <property type="protein sequence ID" value="MFK2899317.1"/>
    <property type="molecule type" value="Genomic_DNA"/>
</dbReference>
<evidence type="ECO:0000259" key="3">
    <source>
        <dbReference type="Pfam" id="PF00487"/>
    </source>
</evidence>
<feature type="transmembrane region" description="Helical" evidence="2">
    <location>
        <begin position="180"/>
        <end position="201"/>
    </location>
</feature>
<keyword evidence="2" id="KW-0472">Membrane</keyword>